<keyword evidence="2" id="KW-0472">Membrane</keyword>
<feature type="transmembrane region" description="Helical" evidence="2">
    <location>
        <begin position="46"/>
        <end position="70"/>
    </location>
</feature>
<proteinExistence type="predicted"/>
<keyword evidence="4" id="KW-1185">Reference proteome</keyword>
<dbReference type="AlphaFoldDB" id="A0A0U3MNS1"/>
<dbReference type="EMBL" id="CP013068">
    <property type="protein sequence ID" value="ALV25847.1"/>
    <property type="molecule type" value="Genomic_DNA"/>
</dbReference>
<feature type="compositionally biased region" description="Low complexity" evidence="1">
    <location>
        <begin position="137"/>
        <end position="155"/>
    </location>
</feature>
<accession>A0A0U3MNS1</accession>
<feature type="transmembrane region" description="Helical" evidence="2">
    <location>
        <begin position="6"/>
        <end position="34"/>
    </location>
</feature>
<evidence type="ECO:0000256" key="1">
    <source>
        <dbReference type="SAM" id="MobiDB-lite"/>
    </source>
</evidence>
<evidence type="ECO:0000256" key="2">
    <source>
        <dbReference type="SAM" id="Phobius"/>
    </source>
</evidence>
<name>A0A0U3MNS1_9HYPH</name>
<dbReference type="RefSeq" id="WP_058897828.1">
    <property type="nucleotide sequence ID" value="NZ_CP013068.1"/>
</dbReference>
<feature type="region of interest" description="Disordered" evidence="1">
    <location>
        <begin position="72"/>
        <end position="99"/>
    </location>
</feature>
<sequence length="227" mass="23568">MSALGFVGGLAGAVAIGIYGLIAFVFLTAAMLELAERGRTSRLELFLALAGALLWPVSLVVASAAAIHAVRRARRRRQANTARMPSGGREEPERPVSGKPAIALVERDIASRGAHSEAPPHPKPSGQAGGRDAEPGPAATVSTSASSTPSVQPSAIGGPVVRTLAPLQMQPQPPFGMPGPDSRSRIILSPRQLLGAVRLGEPRSSASRLRLRLRQTSLSKPPKGKPG</sequence>
<feature type="region of interest" description="Disordered" evidence="1">
    <location>
        <begin position="200"/>
        <end position="227"/>
    </location>
</feature>
<dbReference type="Proteomes" id="UP000064921">
    <property type="component" value="Chromosome"/>
</dbReference>
<protein>
    <submittedName>
        <fullName evidence="3">Uncharacterized protein</fullName>
    </submittedName>
</protein>
<keyword evidence="2" id="KW-1133">Transmembrane helix</keyword>
<keyword evidence="2" id="KW-0812">Transmembrane</keyword>
<gene>
    <name evidence="3" type="ORF">APZ00_01075</name>
</gene>
<organism evidence="3 4">
    <name type="scientific">Pannonibacter phragmitetus</name>
    <dbReference type="NCBI Taxonomy" id="121719"/>
    <lineage>
        <taxon>Bacteria</taxon>
        <taxon>Pseudomonadati</taxon>
        <taxon>Pseudomonadota</taxon>
        <taxon>Alphaproteobacteria</taxon>
        <taxon>Hyphomicrobiales</taxon>
        <taxon>Stappiaceae</taxon>
        <taxon>Pannonibacter</taxon>
    </lineage>
</organism>
<feature type="region of interest" description="Disordered" evidence="1">
    <location>
        <begin position="112"/>
        <end position="163"/>
    </location>
</feature>
<reference evidence="3 4" key="1">
    <citation type="submission" date="2015-10" db="EMBL/GenBank/DDBJ databases">
        <title>The world's first case of liver abscess caused by Pannonibacter phragmitetus.</title>
        <authorList>
            <person name="Ming D."/>
            <person name="Wang M."/>
            <person name="Zhou Y."/>
            <person name="Jiang T."/>
            <person name="Hu S."/>
        </authorList>
    </citation>
    <scope>NUCLEOTIDE SEQUENCE [LARGE SCALE GENOMIC DNA]</scope>
    <source>
        <strain evidence="3 4">31801</strain>
    </source>
</reference>
<evidence type="ECO:0000313" key="3">
    <source>
        <dbReference type="EMBL" id="ALV25847.1"/>
    </source>
</evidence>
<dbReference type="KEGG" id="pphr:APZ00_01075"/>
<evidence type="ECO:0000313" key="4">
    <source>
        <dbReference type="Proteomes" id="UP000064921"/>
    </source>
</evidence>
<feature type="compositionally biased region" description="Low complexity" evidence="1">
    <location>
        <begin position="203"/>
        <end position="219"/>
    </location>
</feature>